<evidence type="ECO:0000256" key="5">
    <source>
        <dbReference type="ARBA" id="ARBA00022741"/>
    </source>
</evidence>
<dbReference type="Pfam" id="PF13796">
    <property type="entry name" value="Sensor"/>
    <property type="match status" value="1"/>
</dbReference>
<dbReference type="PANTHER" id="PTHR24421:SF10">
    <property type="entry name" value="NITRATE_NITRITE SENSOR PROTEIN NARQ"/>
    <property type="match status" value="1"/>
</dbReference>
<dbReference type="Gene3D" id="3.30.565.10">
    <property type="entry name" value="Histidine kinase-like ATPase, C-terminal domain"/>
    <property type="match status" value="1"/>
</dbReference>
<evidence type="ECO:0000256" key="9">
    <source>
        <dbReference type="SAM" id="Phobius"/>
    </source>
</evidence>
<reference evidence="11 12" key="1">
    <citation type="submission" date="2018-11" db="EMBL/GenBank/DDBJ databases">
        <title>Sequencing the genomes of 1000 actinobacteria strains.</title>
        <authorList>
            <person name="Klenk H.-P."/>
        </authorList>
    </citation>
    <scope>NUCLEOTIDE SEQUENCE [LARGE SCALE GENOMIC DNA]</scope>
    <source>
        <strain evidence="11 12">DSM 44231</strain>
    </source>
</reference>
<keyword evidence="9" id="KW-0472">Membrane</keyword>
<evidence type="ECO:0000256" key="4">
    <source>
        <dbReference type="ARBA" id="ARBA00022679"/>
    </source>
</evidence>
<sequence>MSTSATGRHRTALRATGHGLLLCVNAMAGLAAFIVTAMSLAFLLLGVGVVLLPAALGLLRATANWGRRLAGAAGEPIPTPYLPRPDPGERAMLGLVHRVHWLLTDPATWRDLLWALLNTLIGFVLGMVPITVLGYAVEGLLIAGGLWIPLRKADIDLWYTFVPLTDWRFAALAGLIGLAVLVLWLGAAPLAVKAHALMTRALLSPTQRSKLAARLRALSETRHEIIDIQAAELRRIERDLHDGAQARLVAIGLKLGAANRYLESDVDKVRTLLAEASDASVKALEELRNLVRGIHPPVLAERGLGPAIHALALESPLDVELELELPHRLYPPIESAAYFAVSELLTNAAKHADPQQVAITARITGDLLRIVVRDDGRGGANMGDGTGLRGIARRCATFDGSLEVRSPVGGPTVATLELPCASSSQRISTS</sequence>
<dbReference type="GO" id="GO:0016020">
    <property type="term" value="C:membrane"/>
    <property type="evidence" value="ECO:0007669"/>
    <property type="project" value="InterPro"/>
</dbReference>
<name>A0A3N1GZQ2_9PSEU</name>
<gene>
    <name evidence="11" type="ORF">EDD40_0918</name>
</gene>
<comment type="caution">
    <text evidence="11">The sequence shown here is derived from an EMBL/GenBank/DDBJ whole genome shotgun (WGS) entry which is preliminary data.</text>
</comment>
<feature type="transmembrane region" description="Helical" evidence="9">
    <location>
        <begin position="12"/>
        <end position="34"/>
    </location>
</feature>
<accession>A0A3N1GZQ2</accession>
<dbReference type="Pfam" id="PF07730">
    <property type="entry name" value="HisKA_3"/>
    <property type="match status" value="1"/>
</dbReference>
<keyword evidence="9" id="KW-0812">Transmembrane</keyword>
<dbReference type="InterPro" id="IPR011712">
    <property type="entry name" value="Sig_transdc_His_kin_sub3_dim/P"/>
</dbReference>
<dbReference type="GO" id="GO:0005524">
    <property type="term" value="F:ATP binding"/>
    <property type="evidence" value="ECO:0007669"/>
    <property type="project" value="UniProtKB-KW"/>
</dbReference>
<evidence type="ECO:0000313" key="12">
    <source>
        <dbReference type="Proteomes" id="UP000268727"/>
    </source>
</evidence>
<keyword evidence="8" id="KW-0902">Two-component regulatory system</keyword>
<dbReference type="Gene3D" id="1.20.5.1930">
    <property type="match status" value="1"/>
</dbReference>
<protein>
    <recommendedName>
        <fullName evidence="2">histidine kinase</fullName>
        <ecNumber evidence="2">2.7.13.3</ecNumber>
    </recommendedName>
</protein>
<feature type="domain" description="Histidine kinase/HSP90-like ATPase" evidence="10">
    <location>
        <begin position="332"/>
        <end position="422"/>
    </location>
</feature>
<keyword evidence="7" id="KW-0067">ATP-binding</keyword>
<keyword evidence="4" id="KW-0808">Transferase</keyword>
<keyword evidence="6 11" id="KW-0418">Kinase</keyword>
<dbReference type="OrthoDB" id="5241729at2"/>
<dbReference type="AlphaFoldDB" id="A0A3N1GZQ2"/>
<evidence type="ECO:0000256" key="3">
    <source>
        <dbReference type="ARBA" id="ARBA00022553"/>
    </source>
</evidence>
<dbReference type="InterPro" id="IPR036890">
    <property type="entry name" value="HATPase_C_sf"/>
</dbReference>
<evidence type="ECO:0000259" key="10">
    <source>
        <dbReference type="SMART" id="SM00387"/>
    </source>
</evidence>
<dbReference type="SUPFAM" id="SSF55874">
    <property type="entry name" value="ATPase domain of HSP90 chaperone/DNA topoisomerase II/histidine kinase"/>
    <property type="match status" value="1"/>
</dbReference>
<dbReference type="GO" id="GO:0046983">
    <property type="term" value="F:protein dimerization activity"/>
    <property type="evidence" value="ECO:0007669"/>
    <property type="project" value="InterPro"/>
</dbReference>
<organism evidence="11 12">
    <name type="scientific">Saccharothrix texasensis</name>
    <dbReference type="NCBI Taxonomy" id="103734"/>
    <lineage>
        <taxon>Bacteria</taxon>
        <taxon>Bacillati</taxon>
        <taxon>Actinomycetota</taxon>
        <taxon>Actinomycetes</taxon>
        <taxon>Pseudonocardiales</taxon>
        <taxon>Pseudonocardiaceae</taxon>
        <taxon>Saccharothrix</taxon>
    </lineage>
</organism>
<dbReference type="GO" id="GO:0000155">
    <property type="term" value="F:phosphorelay sensor kinase activity"/>
    <property type="evidence" value="ECO:0007669"/>
    <property type="project" value="InterPro"/>
</dbReference>
<keyword evidence="9" id="KW-1133">Transmembrane helix</keyword>
<proteinExistence type="predicted"/>
<dbReference type="InterPro" id="IPR025828">
    <property type="entry name" value="Put_sensor_dom"/>
</dbReference>
<feature type="transmembrane region" description="Helical" evidence="9">
    <location>
        <begin position="40"/>
        <end position="59"/>
    </location>
</feature>
<dbReference type="EC" id="2.7.13.3" evidence="2"/>
<evidence type="ECO:0000256" key="2">
    <source>
        <dbReference type="ARBA" id="ARBA00012438"/>
    </source>
</evidence>
<evidence type="ECO:0000313" key="11">
    <source>
        <dbReference type="EMBL" id="ROP35679.1"/>
    </source>
</evidence>
<dbReference type="SMART" id="SM00387">
    <property type="entry name" value="HATPase_c"/>
    <property type="match status" value="1"/>
</dbReference>
<dbReference type="EMBL" id="RJKM01000001">
    <property type="protein sequence ID" value="ROP35679.1"/>
    <property type="molecule type" value="Genomic_DNA"/>
</dbReference>
<dbReference type="Pfam" id="PF02518">
    <property type="entry name" value="HATPase_c"/>
    <property type="match status" value="1"/>
</dbReference>
<dbReference type="PANTHER" id="PTHR24421">
    <property type="entry name" value="NITRATE/NITRITE SENSOR PROTEIN NARX-RELATED"/>
    <property type="match status" value="1"/>
</dbReference>
<evidence type="ECO:0000256" key="1">
    <source>
        <dbReference type="ARBA" id="ARBA00000085"/>
    </source>
</evidence>
<evidence type="ECO:0000256" key="8">
    <source>
        <dbReference type="ARBA" id="ARBA00023012"/>
    </source>
</evidence>
<feature type="transmembrane region" description="Helical" evidence="9">
    <location>
        <begin position="169"/>
        <end position="192"/>
    </location>
</feature>
<dbReference type="RefSeq" id="WP_123747758.1">
    <property type="nucleotide sequence ID" value="NZ_RJKM01000001.1"/>
</dbReference>
<comment type="catalytic activity">
    <reaction evidence="1">
        <text>ATP + protein L-histidine = ADP + protein N-phospho-L-histidine.</text>
        <dbReference type="EC" id="2.7.13.3"/>
    </reaction>
</comment>
<keyword evidence="12" id="KW-1185">Reference proteome</keyword>
<keyword evidence="5" id="KW-0547">Nucleotide-binding</keyword>
<evidence type="ECO:0000256" key="6">
    <source>
        <dbReference type="ARBA" id="ARBA00022777"/>
    </source>
</evidence>
<evidence type="ECO:0000256" key="7">
    <source>
        <dbReference type="ARBA" id="ARBA00022840"/>
    </source>
</evidence>
<dbReference type="InterPro" id="IPR050482">
    <property type="entry name" value="Sensor_HK_TwoCompSys"/>
</dbReference>
<feature type="transmembrane region" description="Helical" evidence="9">
    <location>
        <begin position="120"/>
        <end position="149"/>
    </location>
</feature>
<dbReference type="Proteomes" id="UP000268727">
    <property type="component" value="Unassembled WGS sequence"/>
</dbReference>
<keyword evidence="3" id="KW-0597">Phosphoprotein</keyword>
<dbReference type="CDD" id="cd16917">
    <property type="entry name" value="HATPase_UhpB-NarQ-NarX-like"/>
    <property type="match status" value="1"/>
</dbReference>
<dbReference type="InterPro" id="IPR003594">
    <property type="entry name" value="HATPase_dom"/>
</dbReference>